<dbReference type="Proteomes" id="UP000552709">
    <property type="component" value="Unassembled WGS sequence"/>
</dbReference>
<dbReference type="GO" id="GO:0016020">
    <property type="term" value="C:membrane"/>
    <property type="evidence" value="ECO:0007669"/>
    <property type="project" value="UniProtKB-SubCell"/>
</dbReference>
<dbReference type="GO" id="GO:0000155">
    <property type="term" value="F:phosphorelay sensor kinase activity"/>
    <property type="evidence" value="ECO:0007669"/>
    <property type="project" value="InterPro"/>
</dbReference>
<feature type="domain" description="PAS" evidence="8">
    <location>
        <begin position="10"/>
        <end position="83"/>
    </location>
</feature>
<proteinExistence type="predicted"/>
<dbReference type="EC" id="2.7.13.3" evidence="2"/>
<evidence type="ECO:0000256" key="1">
    <source>
        <dbReference type="ARBA" id="ARBA00000085"/>
    </source>
</evidence>
<dbReference type="SUPFAM" id="SSF47384">
    <property type="entry name" value="Homodimeric domain of signal transducing histidine kinase"/>
    <property type="match status" value="1"/>
</dbReference>
<comment type="catalytic activity">
    <reaction evidence="1">
        <text>ATP + protein L-histidine = ADP + protein N-phospho-L-histidine.</text>
        <dbReference type="EC" id="2.7.13.3"/>
    </reaction>
</comment>
<dbReference type="Pfam" id="PF00512">
    <property type="entry name" value="HisKA"/>
    <property type="match status" value="1"/>
</dbReference>
<dbReference type="InterPro" id="IPR035965">
    <property type="entry name" value="PAS-like_dom_sf"/>
</dbReference>
<dbReference type="PROSITE" id="PS50113">
    <property type="entry name" value="PAC"/>
    <property type="match status" value="1"/>
</dbReference>
<dbReference type="NCBIfam" id="TIGR00229">
    <property type="entry name" value="sensory_box"/>
    <property type="match status" value="1"/>
</dbReference>
<dbReference type="CDD" id="cd00082">
    <property type="entry name" value="HisKA"/>
    <property type="match status" value="1"/>
</dbReference>
<keyword evidence="3" id="KW-0597">Phosphoprotein</keyword>
<dbReference type="PROSITE" id="PS50109">
    <property type="entry name" value="HIS_KIN"/>
    <property type="match status" value="1"/>
</dbReference>
<dbReference type="InterPro" id="IPR036890">
    <property type="entry name" value="HATPase_C_sf"/>
</dbReference>
<keyword evidence="4" id="KW-0808">Transferase</keyword>
<dbReference type="InterPro" id="IPR004358">
    <property type="entry name" value="Sig_transdc_His_kin-like_C"/>
</dbReference>
<dbReference type="GO" id="GO:0030295">
    <property type="term" value="F:protein kinase activator activity"/>
    <property type="evidence" value="ECO:0007669"/>
    <property type="project" value="TreeGrafter"/>
</dbReference>
<dbReference type="InterPro" id="IPR036097">
    <property type="entry name" value="HisK_dim/P_sf"/>
</dbReference>
<dbReference type="GO" id="GO:0000156">
    <property type="term" value="F:phosphorelay response regulator activity"/>
    <property type="evidence" value="ECO:0007669"/>
    <property type="project" value="TreeGrafter"/>
</dbReference>
<dbReference type="InterPro" id="IPR003661">
    <property type="entry name" value="HisK_dim/P_dom"/>
</dbReference>
<dbReference type="CDD" id="cd00130">
    <property type="entry name" value="PAS"/>
    <property type="match status" value="1"/>
</dbReference>
<comment type="caution">
    <text evidence="10">The sequence shown here is derived from an EMBL/GenBank/DDBJ whole genome shotgun (WGS) entry which is preliminary data.</text>
</comment>
<dbReference type="Gene3D" id="3.30.450.20">
    <property type="entry name" value="PAS domain"/>
    <property type="match status" value="1"/>
</dbReference>
<keyword evidence="6" id="KW-0472">Membrane</keyword>
<dbReference type="InterPro" id="IPR001610">
    <property type="entry name" value="PAC"/>
</dbReference>
<dbReference type="SUPFAM" id="SSF55781">
    <property type="entry name" value="GAF domain-like"/>
    <property type="match status" value="1"/>
</dbReference>
<keyword evidence="11" id="KW-1185">Reference proteome</keyword>
<name>A0A7W8JYM9_9DEIO</name>
<feature type="domain" description="PAC" evidence="9">
    <location>
        <begin position="86"/>
        <end position="138"/>
    </location>
</feature>
<dbReference type="SMART" id="SM00387">
    <property type="entry name" value="HATPase_c"/>
    <property type="match status" value="1"/>
</dbReference>
<dbReference type="Pfam" id="PF13426">
    <property type="entry name" value="PAS_9"/>
    <property type="match status" value="1"/>
</dbReference>
<keyword evidence="5" id="KW-0418">Kinase</keyword>
<dbReference type="Gene3D" id="3.30.450.40">
    <property type="match status" value="1"/>
</dbReference>
<dbReference type="PROSITE" id="PS50112">
    <property type="entry name" value="PAS"/>
    <property type="match status" value="1"/>
</dbReference>
<dbReference type="SUPFAM" id="SSF55785">
    <property type="entry name" value="PYP-like sensor domain (PAS domain)"/>
    <property type="match status" value="1"/>
</dbReference>
<evidence type="ECO:0000256" key="5">
    <source>
        <dbReference type="ARBA" id="ARBA00022777"/>
    </source>
</evidence>
<dbReference type="SMART" id="SM00086">
    <property type="entry name" value="PAC"/>
    <property type="match status" value="1"/>
</dbReference>
<evidence type="ECO:0000259" key="9">
    <source>
        <dbReference type="PROSITE" id="PS50113"/>
    </source>
</evidence>
<gene>
    <name evidence="10" type="ORF">HNQ08_004334</name>
</gene>
<feature type="domain" description="Histidine kinase" evidence="7">
    <location>
        <begin position="328"/>
        <end position="542"/>
    </location>
</feature>
<accession>A0A7W8JYM9</accession>
<dbReference type="SUPFAM" id="SSF55874">
    <property type="entry name" value="ATPase domain of HSP90 chaperone/DNA topoisomerase II/histidine kinase"/>
    <property type="match status" value="1"/>
</dbReference>
<evidence type="ECO:0000313" key="11">
    <source>
        <dbReference type="Proteomes" id="UP000552709"/>
    </source>
</evidence>
<dbReference type="PRINTS" id="PR00344">
    <property type="entry name" value="BCTRLSENSOR"/>
</dbReference>
<dbReference type="InterPro" id="IPR000700">
    <property type="entry name" value="PAS-assoc_C"/>
</dbReference>
<dbReference type="InterPro" id="IPR003594">
    <property type="entry name" value="HATPase_dom"/>
</dbReference>
<evidence type="ECO:0000259" key="7">
    <source>
        <dbReference type="PROSITE" id="PS50109"/>
    </source>
</evidence>
<dbReference type="Gene3D" id="3.30.565.10">
    <property type="entry name" value="Histidine kinase-like ATPase, C-terminal domain"/>
    <property type="match status" value="1"/>
</dbReference>
<sequence>MAHSTLPAVDLHLLSQALNASVNGAVIADAQQPDLPIIYVNPAFEQLSGYPASEIIGRNCRLLQGQDPNPVPRAAIRAAIREGRSTTTLLRNYRPDGTLFYNELTISPIRDAAGTVTHFFGFQMDVTVREKTSALMIRLQAVTAQLAAVRSEQAAIDIILGEVLDTIGAVGGTVLLVQDTDLLVAARRGHSDASLWQDGRLGDATPAADVLHSGQPLFFRDSGQLAAAYPTLEAHTGGVAAVASAVFPMEESGFPLGVLVLDFHEPHEFAPDESFFLLTLASQCALALSRIRLAAIVEQQVKDRTAELQAQRELLQASNEALEAFTYSVSHDLRTPVRHIISFGDLLRRSLPESLDEKSERYFGIVKAAANHLETMIDGMLNVSRASRQPLKAEPVKLGRVFQAVHQKVKVAQPQRQIDWQISDLPTVMGDTELLRRVITALVDNAVKYTRARDRALIKVWAEDRGQSWAVLVRDNGVGFNPQYGDKLFTMFQRLHRLEEYEGAAVSLANARRIMTRHGGTMLAEGQPGVGATFGFTLPKVLIAEP</sequence>
<dbReference type="InterPro" id="IPR050351">
    <property type="entry name" value="BphY/WalK/GraS-like"/>
</dbReference>
<dbReference type="EMBL" id="JACHFL010000016">
    <property type="protein sequence ID" value="MBB5365213.1"/>
    <property type="molecule type" value="Genomic_DNA"/>
</dbReference>
<dbReference type="AlphaFoldDB" id="A0A7W8JYM9"/>
<dbReference type="SMART" id="SM00388">
    <property type="entry name" value="HisKA"/>
    <property type="match status" value="1"/>
</dbReference>
<dbReference type="InterPro" id="IPR005467">
    <property type="entry name" value="His_kinase_dom"/>
</dbReference>
<dbReference type="PANTHER" id="PTHR42878:SF15">
    <property type="entry name" value="BACTERIOPHYTOCHROME"/>
    <property type="match status" value="1"/>
</dbReference>
<dbReference type="InterPro" id="IPR000014">
    <property type="entry name" value="PAS"/>
</dbReference>
<dbReference type="GO" id="GO:0007234">
    <property type="term" value="P:osmosensory signaling via phosphorelay pathway"/>
    <property type="evidence" value="ECO:0007669"/>
    <property type="project" value="TreeGrafter"/>
</dbReference>
<dbReference type="SMART" id="SM00091">
    <property type="entry name" value="PAS"/>
    <property type="match status" value="1"/>
</dbReference>
<evidence type="ECO:0000259" key="8">
    <source>
        <dbReference type="PROSITE" id="PS50112"/>
    </source>
</evidence>
<dbReference type="Gene3D" id="1.10.287.130">
    <property type="match status" value="1"/>
</dbReference>
<dbReference type="InterPro" id="IPR003018">
    <property type="entry name" value="GAF"/>
</dbReference>
<dbReference type="RefSeq" id="WP_184136528.1">
    <property type="nucleotide sequence ID" value="NZ_JACHFL010000016.1"/>
</dbReference>
<protein>
    <recommendedName>
        <fullName evidence="2">histidine kinase</fullName>
        <ecNumber evidence="2">2.7.13.3</ecNumber>
    </recommendedName>
</protein>
<evidence type="ECO:0000256" key="4">
    <source>
        <dbReference type="ARBA" id="ARBA00022679"/>
    </source>
</evidence>
<organism evidence="10 11">
    <name type="scientific">Deinococcus humi</name>
    <dbReference type="NCBI Taxonomy" id="662880"/>
    <lineage>
        <taxon>Bacteria</taxon>
        <taxon>Thermotogati</taxon>
        <taxon>Deinococcota</taxon>
        <taxon>Deinococci</taxon>
        <taxon>Deinococcales</taxon>
        <taxon>Deinococcaceae</taxon>
        <taxon>Deinococcus</taxon>
    </lineage>
</organism>
<evidence type="ECO:0000256" key="2">
    <source>
        <dbReference type="ARBA" id="ARBA00012438"/>
    </source>
</evidence>
<dbReference type="InterPro" id="IPR029016">
    <property type="entry name" value="GAF-like_dom_sf"/>
</dbReference>
<dbReference type="SMART" id="SM00065">
    <property type="entry name" value="GAF"/>
    <property type="match status" value="1"/>
</dbReference>
<dbReference type="Pfam" id="PF13185">
    <property type="entry name" value="GAF_2"/>
    <property type="match status" value="1"/>
</dbReference>
<evidence type="ECO:0000256" key="3">
    <source>
        <dbReference type="ARBA" id="ARBA00022553"/>
    </source>
</evidence>
<dbReference type="Pfam" id="PF02518">
    <property type="entry name" value="HATPase_c"/>
    <property type="match status" value="1"/>
</dbReference>
<reference evidence="10 11" key="1">
    <citation type="submission" date="2020-08" db="EMBL/GenBank/DDBJ databases">
        <title>Genomic Encyclopedia of Type Strains, Phase IV (KMG-IV): sequencing the most valuable type-strain genomes for metagenomic binning, comparative biology and taxonomic classification.</title>
        <authorList>
            <person name="Goeker M."/>
        </authorList>
    </citation>
    <scope>NUCLEOTIDE SEQUENCE [LARGE SCALE GENOMIC DNA]</scope>
    <source>
        <strain evidence="10 11">DSM 27939</strain>
    </source>
</reference>
<dbReference type="PANTHER" id="PTHR42878">
    <property type="entry name" value="TWO-COMPONENT HISTIDINE KINASE"/>
    <property type="match status" value="1"/>
</dbReference>
<evidence type="ECO:0000256" key="6">
    <source>
        <dbReference type="ARBA" id="ARBA00023136"/>
    </source>
</evidence>
<evidence type="ECO:0000313" key="10">
    <source>
        <dbReference type="EMBL" id="MBB5365213.1"/>
    </source>
</evidence>